<keyword evidence="3 6" id="KW-0812">Transmembrane</keyword>
<dbReference type="GO" id="GO:0009055">
    <property type="term" value="F:electron transfer activity"/>
    <property type="evidence" value="ECO:0007669"/>
    <property type="project" value="InterPro"/>
</dbReference>
<evidence type="ECO:0000313" key="8">
    <source>
        <dbReference type="EMBL" id="SDT06799.1"/>
    </source>
</evidence>
<dbReference type="GO" id="GO:0022904">
    <property type="term" value="P:respiratory electron transport chain"/>
    <property type="evidence" value="ECO:0007669"/>
    <property type="project" value="InterPro"/>
</dbReference>
<dbReference type="GeneID" id="300208756"/>
<keyword evidence="2" id="KW-1003">Cell membrane</keyword>
<gene>
    <name evidence="8" type="ORF">SAMN05216598_3838</name>
</gene>
<dbReference type="PANTHER" id="PTHR30485">
    <property type="entry name" value="NI/FE-HYDROGENASE 1 B-TYPE CYTOCHROME SUBUNIT"/>
    <property type="match status" value="1"/>
</dbReference>
<feature type="transmembrane region" description="Helical" evidence="6">
    <location>
        <begin position="58"/>
        <end position="82"/>
    </location>
</feature>
<sequence length="201" mass="23037">MNPTKPEKSVVHPLWLRICHWINVLAITTMIMSGWRIYNASPLFDFTFPRSATLGGWLGGALQWHFAAMWLFGLNGLIYILMNLVTQRFKYRFAPLSVKQFMSDMQAAVKGRLAHADIHQYNMVQKFAYLSVIIMAIALVMSGLVLWKPVQFPTLRELLGGYDVARYIHFYLMAFIVGFIVVHIVMVALVPKTFLAILRGR</sequence>
<dbReference type="InterPro" id="IPR051542">
    <property type="entry name" value="Hydrogenase_cytochrome"/>
</dbReference>
<evidence type="ECO:0000256" key="3">
    <source>
        <dbReference type="ARBA" id="ARBA00022692"/>
    </source>
</evidence>
<evidence type="ECO:0000259" key="7">
    <source>
        <dbReference type="Pfam" id="PF01292"/>
    </source>
</evidence>
<name>A0A1H1XDR9_9PSED</name>
<evidence type="ECO:0000313" key="9">
    <source>
        <dbReference type="Proteomes" id="UP000199524"/>
    </source>
</evidence>
<evidence type="ECO:0000256" key="1">
    <source>
        <dbReference type="ARBA" id="ARBA00004651"/>
    </source>
</evidence>
<protein>
    <submittedName>
        <fullName evidence="8">Thiosulfate reductase cytochrome b subunit</fullName>
    </submittedName>
</protein>
<dbReference type="InterPro" id="IPR016174">
    <property type="entry name" value="Di-haem_cyt_TM"/>
</dbReference>
<organism evidence="8 9">
    <name type="scientific">Pseudomonas asplenii</name>
    <dbReference type="NCBI Taxonomy" id="53407"/>
    <lineage>
        <taxon>Bacteria</taxon>
        <taxon>Pseudomonadati</taxon>
        <taxon>Pseudomonadota</taxon>
        <taxon>Gammaproteobacteria</taxon>
        <taxon>Pseudomonadales</taxon>
        <taxon>Pseudomonadaceae</taxon>
        <taxon>Pseudomonas</taxon>
    </lineage>
</organism>
<reference evidence="9" key="1">
    <citation type="submission" date="2016-10" db="EMBL/GenBank/DDBJ databases">
        <authorList>
            <person name="Varghese N."/>
            <person name="Submissions S."/>
        </authorList>
    </citation>
    <scope>NUCLEOTIDE SEQUENCE [LARGE SCALE GENOMIC DNA]</scope>
    <source>
        <strain evidence="9">ATCC 23835</strain>
    </source>
</reference>
<dbReference type="GO" id="GO:0005886">
    <property type="term" value="C:plasma membrane"/>
    <property type="evidence" value="ECO:0007669"/>
    <property type="project" value="UniProtKB-SubCell"/>
</dbReference>
<feature type="transmembrane region" description="Helical" evidence="6">
    <location>
        <begin position="167"/>
        <end position="191"/>
    </location>
</feature>
<proteinExistence type="predicted"/>
<keyword evidence="4 6" id="KW-1133">Transmembrane helix</keyword>
<dbReference type="PANTHER" id="PTHR30485:SF1">
    <property type="entry name" value="CYTOCHROME YDHU-RELATED"/>
    <property type="match status" value="1"/>
</dbReference>
<dbReference type="Gene3D" id="1.20.950.20">
    <property type="entry name" value="Transmembrane di-heme cytochromes, Chain C"/>
    <property type="match status" value="1"/>
</dbReference>
<dbReference type="Proteomes" id="UP000199524">
    <property type="component" value="Chromosome I"/>
</dbReference>
<evidence type="ECO:0000256" key="4">
    <source>
        <dbReference type="ARBA" id="ARBA00022989"/>
    </source>
</evidence>
<evidence type="ECO:0000256" key="2">
    <source>
        <dbReference type="ARBA" id="ARBA00022475"/>
    </source>
</evidence>
<evidence type="ECO:0000256" key="6">
    <source>
        <dbReference type="SAM" id="Phobius"/>
    </source>
</evidence>
<comment type="subcellular location">
    <subcellularLocation>
        <location evidence="1">Cell membrane</location>
        <topology evidence="1">Multi-pass membrane protein</topology>
    </subcellularLocation>
</comment>
<dbReference type="GO" id="GO:0020037">
    <property type="term" value="F:heme binding"/>
    <property type="evidence" value="ECO:0007669"/>
    <property type="project" value="TreeGrafter"/>
</dbReference>
<accession>A0A1H1XDR9</accession>
<dbReference type="RefSeq" id="WP_090207576.1">
    <property type="nucleotide sequence ID" value="NZ_LT629777.1"/>
</dbReference>
<dbReference type="SUPFAM" id="SSF81342">
    <property type="entry name" value="Transmembrane di-heme cytochromes"/>
    <property type="match status" value="1"/>
</dbReference>
<feature type="transmembrane region" description="Helical" evidence="6">
    <location>
        <begin position="127"/>
        <end position="147"/>
    </location>
</feature>
<dbReference type="InterPro" id="IPR011577">
    <property type="entry name" value="Cyt_b561_bac/Ni-Hgenase"/>
</dbReference>
<keyword evidence="9" id="KW-1185">Reference proteome</keyword>
<dbReference type="EMBL" id="LT629777">
    <property type="protein sequence ID" value="SDT06799.1"/>
    <property type="molecule type" value="Genomic_DNA"/>
</dbReference>
<feature type="domain" description="Cytochrome b561 bacterial/Ni-hydrogenase" evidence="7">
    <location>
        <begin position="11"/>
        <end position="190"/>
    </location>
</feature>
<evidence type="ECO:0000256" key="5">
    <source>
        <dbReference type="ARBA" id="ARBA00023136"/>
    </source>
</evidence>
<keyword evidence="5 6" id="KW-0472">Membrane</keyword>
<feature type="transmembrane region" description="Helical" evidence="6">
    <location>
        <begin position="21"/>
        <end position="38"/>
    </location>
</feature>
<dbReference type="AlphaFoldDB" id="A0A1H1XDR9"/>
<dbReference type="Pfam" id="PF01292">
    <property type="entry name" value="Ni_hydr_CYTB"/>
    <property type="match status" value="1"/>
</dbReference>